<protein>
    <submittedName>
        <fullName evidence="4">Alpha/beta hydrolase</fullName>
    </submittedName>
</protein>
<gene>
    <name evidence="4" type="ORF">GCM10009741_23020</name>
</gene>
<evidence type="ECO:0000256" key="1">
    <source>
        <dbReference type="ARBA" id="ARBA00022801"/>
    </source>
</evidence>
<accession>A0ABN2AMA9</accession>
<dbReference type="PANTHER" id="PTHR43329">
    <property type="entry name" value="EPOXIDE HYDROLASE"/>
    <property type="match status" value="1"/>
</dbReference>
<dbReference type="InterPro" id="IPR006311">
    <property type="entry name" value="TAT_signal"/>
</dbReference>
<organism evidence="4 5">
    <name type="scientific">Kribbella lupini</name>
    <dbReference type="NCBI Taxonomy" id="291602"/>
    <lineage>
        <taxon>Bacteria</taxon>
        <taxon>Bacillati</taxon>
        <taxon>Actinomycetota</taxon>
        <taxon>Actinomycetes</taxon>
        <taxon>Propionibacteriales</taxon>
        <taxon>Kribbellaceae</taxon>
        <taxon>Kribbella</taxon>
    </lineage>
</organism>
<evidence type="ECO:0000259" key="3">
    <source>
        <dbReference type="Pfam" id="PF00561"/>
    </source>
</evidence>
<dbReference type="InterPro" id="IPR000073">
    <property type="entry name" value="AB_hydrolase_1"/>
</dbReference>
<dbReference type="Gene3D" id="3.40.50.1820">
    <property type="entry name" value="alpha/beta hydrolase"/>
    <property type="match status" value="1"/>
</dbReference>
<dbReference type="Pfam" id="PF00561">
    <property type="entry name" value="Abhydrolase_1"/>
    <property type="match status" value="1"/>
</dbReference>
<dbReference type="EMBL" id="BAAANC010000001">
    <property type="protein sequence ID" value="GAA1521405.1"/>
    <property type="molecule type" value="Genomic_DNA"/>
</dbReference>
<dbReference type="PROSITE" id="PS51318">
    <property type="entry name" value="TAT"/>
    <property type="match status" value="1"/>
</dbReference>
<reference evidence="4 5" key="1">
    <citation type="journal article" date="2019" name="Int. J. Syst. Evol. Microbiol.">
        <title>The Global Catalogue of Microorganisms (GCM) 10K type strain sequencing project: providing services to taxonomists for standard genome sequencing and annotation.</title>
        <authorList>
            <consortium name="The Broad Institute Genomics Platform"/>
            <consortium name="The Broad Institute Genome Sequencing Center for Infectious Disease"/>
            <person name="Wu L."/>
            <person name="Ma J."/>
        </authorList>
    </citation>
    <scope>NUCLEOTIDE SEQUENCE [LARGE SCALE GENOMIC DNA]</scope>
    <source>
        <strain evidence="4 5">JCM 14303</strain>
    </source>
</reference>
<proteinExistence type="predicted"/>
<feature type="domain" description="AB hydrolase-1" evidence="3">
    <location>
        <begin position="101"/>
        <end position="345"/>
    </location>
</feature>
<dbReference type="InterPro" id="IPR029058">
    <property type="entry name" value="AB_hydrolase_fold"/>
</dbReference>
<dbReference type="PRINTS" id="PR00412">
    <property type="entry name" value="EPOXHYDRLASE"/>
</dbReference>
<comment type="caution">
    <text evidence="4">The sequence shown here is derived from an EMBL/GenBank/DDBJ whole genome shotgun (WGS) entry which is preliminary data.</text>
</comment>
<keyword evidence="1 4" id="KW-0378">Hydrolase</keyword>
<dbReference type="SUPFAM" id="SSF53474">
    <property type="entry name" value="alpha/beta-Hydrolases"/>
    <property type="match status" value="1"/>
</dbReference>
<dbReference type="InterPro" id="IPR000639">
    <property type="entry name" value="Epox_hydrolase-like"/>
</dbReference>
<dbReference type="Proteomes" id="UP001500363">
    <property type="component" value="Unassembled WGS sequence"/>
</dbReference>
<evidence type="ECO:0000313" key="5">
    <source>
        <dbReference type="Proteomes" id="UP001500363"/>
    </source>
</evidence>
<keyword evidence="5" id="KW-1185">Reference proteome</keyword>
<evidence type="ECO:0000256" key="2">
    <source>
        <dbReference type="SAM" id="MobiDB-lite"/>
    </source>
</evidence>
<sequence>MNAKEQDPDSQGDATVDPAAHDRRRGVSRRIFTGGAAAAGAALVGGLASPAAASGNGWVSGDSGTVSTAPRLPAGFTPTFRSRFVQANGIRQHVVIGGDGPPLLLVHGWPENWYAWRFLMPALAKNYTVIAVDQRGIGLSEKTSGGYDAGTLARDLAELMTALGHRRFAVFGHDTGMVISYALAADHRDRVARLAVAEVPGPPGVVPAPDYFIFPELNNKLWHIAFNRVDDELVVDMVKSNADAYYRYEYSIQGGGATLPDYAIRYYVGLYTRDRDILRASFGFYRAWDTTLNQNVERAKTDLTIPVLAIGGVNSWAEHVKDGMLPAATDVTGAIIPGAGHWIAEQAPAATLAALSPFLAPYRAAYRTSK</sequence>
<feature type="region of interest" description="Disordered" evidence="2">
    <location>
        <begin position="1"/>
        <end position="25"/>
    </location>
</feature>
<evidence type="ECO:0000313" key="4">
    <source>
        <dbReference type="EMBL" id="GAA1521405.1"/>
    </source>
</evidence>
<name>A0ABN2AMA9_9ACTN</name>
<dbReference type="GO" id="GO:0016787">
    <property type="term" value="F:hydrolase activity"/>
    <property type="evidence" value="ECO:0007669"/>
    <property type="project" value="UniProtKB-KW"/>
</dbReference>
<dbReference type="RefSeq" id="WP_344172896.1">
    <property type="nucleotide sequence ID" value="NZ_BAAANC010000001.1"/>
</dbReference>